<evidence type="ECO:0000313" key="2">
    <source>
        <dbReference type="Proteomes" id="UP000814128"/>
    </source>
</evidence>
<keyword evidence="2" id="KW-1185">Reference proteome</keyword>
<sequence length="436" mass="47624">MTMETDANATARVPARRHLDVRTPSILTAVEDPVLIATVDEKEAQKENPVSATLVVDEKQFVDNDKDWEVDPRNPRNWPSGKKWRAMSIARAPFDRSSIMAPALPTIAVTFGITNETLVSMTLSIFLLSFGLFPMLFAPLSELETVGRKKVLDINNVLFLVFSLACAFSPSAGALIGFRFMCGAFGSAPIAIGGGVISDLYNERDRAPAMAMYSLGPLIGPVVGPIAGGFLSENVGWKWTYGIYYLMFATFPNLFANIYHFSTGASGLAYIGLGLGFCTSTVLYGKFGNSFYARLVEKNDGVSKPEMRVPALIFGSFWIPAGLLWYGWSAQAHVHWIMPIIGTALFGFGLMATYLPLQLYLVDSFQYAASALSAAAVARSLLGFAFPLFSAQMFNVMGLGGGNTFLAGLAIILGIPFPIWLWFRGEQLRAREKYTR</sequence>
<organism evidence="1 2">
    <name type="scientific">Vararia minispora EC-137</name>
    <dbReference type="NCBI Taxonomy" id="1314806"/>
    <lineage>
        <taxon>Eukaryota</taxon>
        <taxon>Fungi</taxon>
        <taxon>Dikarya</taxon>
        <taxon>Basidiomycota</taxon>
        <taxon>Agaricomycotina</taxon>
        <taxon>Agaricomycetes</taxon>
        <taxon>Russulales</taxon>
        <taxon>Lachnocladiaceae</taxon>
        <taxon>Vararia</taxon>
    </lineage>
</organism>
<protein>
    <submittedName>
        <fullName evidence="1">Major facilitator superfamily domain-containing protein</fullName>
    </submittedName>
</protein>
<dbReference type="Proteomes" id="UP000814128">
    <property type="component" value="Unassembled WGS sequence"/>
</dbReference>
<comment type="caution">
    <text evidence="1">The sequence shown here is derived from an EMBL/GenBank/DDBJ whole genome shotgun (WGS) entry which is preliminary data.</text>
</comment>
<gene>
    <name evidence="1" type="ORF">K488DRAFT_84616</name>
</gene>
<reference evidence="1" key="1">
    <citation type="submission" date="2021-02" db="EMBL/GenBank/DDBJ databases">
        <authorList>
            <consortium name="DOE Joint Genome Institute"/>
            <person name="Ahrendt S."/>
            <person name="Looney B.P."/>
            <person name="Miyauchi S."/>
            <person name="Morin E."/>
            <person name="Drula E."/>
            <person name="Courty P.E."/>
            <person name="Chicoki N."/>
            <person name="Fauchery L."/>
            <person name="Kohler A."/>
            <person name="Kuo A."/>
            <person name="Labutti K."/>
            <person name="Pangilinan J."/>
            <person name="Lipzen A."/>
            <person name="Riley R."/>
            <person name="Andreopoulos W."/>
            <person name="He G."/>
            <person name="Johnson J."/>
            <person name="Barry K.W."/>
            <person name="Grigoriev I.V."/>
            <person name="Nagy L."/>
            <person name="Hibbett D."/>
            <person name="Henrissat B."/>
            <person name="Matheny P.B."/>
            <person name="Labbe J."/>
            <person name="Martin F."/>
        </authorList>
    </citation>
    <scope>NUCLEOTIDE SEQUENCE</scope>
    <source>
        <strain evidence="1">EC-137</strain>
    </source>
</reference>
<reference evidence="1" key="2">
    <citation type="journal article" date="2022" name="New Phytol.">
        <title>Evolutionary transition to the ectomycorrhizal habit in the genomes of a hyperdiverse lineage of mushroom-forming fungi.</title>
        <authorList>
            <person name="Looney B."/>
            <person name="Miyauchi S."/>
            <person name="Morin E."/>
            <person name="Drula E."/>
            <person name="Courty P.E."/>
            <person name="Kohler A."/>
            <person name="Kuo A."/>
            <person name="LaButti K."/>
            <person name="Pangilinan J."/>
            <person name="Lipzen A."/>
            <person name="Riley R."/>
            <person name="Andreopoulos W."/>
            <person name="He G."/>
            <person name="Johnson J."/>
            <person name="Nolan M."/>
            <person name="Tritt A."/>
            <person name="Barry K.W."/>
            <person name="Grigoriev I.V."/>
            <person name="Nagy L.G."/>
            <person name="Hibbett D."/>
            <person name="Henrissat B."/>
            <person name="Matheny P.B."/>
            <person name="Labbe J."/>
            <person name="Martin F.M."/>
        </authorList>
    </citation>
    <scope>NUCLEOTIDE SEQUENCE</scope>
    <source>
        <strain evidence="1">EC-137</strain>
    </source>
</reference>
<proteinExistence type="predicted"/>
<evidence type="ECO:0000313" key="1">
    <source>
        <dbReference type="EMBL" id="KAI0033773.1"/>
    </source>
</evidence>
<accession>A0ACB8QQI9</accession>
<dbReference type="EMBL" id="MU273512">
    <property type="protein sequence ID" value="KAI0033773.1"/>
    <property type="molecule type" value="Genomic_DNA"/>
</dbReference>
<name>A0ACB8QQI9_9AGAM</name>